<dbReference type="Proteomes" id="UP001234178">
    <property type="component" value="Unassembled WGS sequence"/>
</dbReference>
<keyword evidence="2" id="KW-1185">Reference proteome</keyword>
<sequence length="75" mass="8628">MGTHRTGVNANKGQFIIDDLFLFLPKNKNKNVPLDSNGPRLRTQKDELCDELHVNEELEKVSRKHDTDIVNYHAV</sequence>
<organism evidence="1 2">
    <name type="scientific">Daphnia magna</name>
    <dbReference type="NCBI Taxonomy" id="35525"/>
    <lineage>
        <taxon>Eukaryota</taxon>
        <taxon>Metazoa</taxon>
        <taxon>Ecdysozoa</taxon>
        <taxon>Arthropoda</taxon>
        <taxon>Crustacea</taxon>
        <taxon>Branchiopoda</taxon>
        <taxon>Diplostraca</taxon>
        <taxon>Cladocera</taxon>
        <taxon>Anomopoda</taxon>
        <taxon>Daphniidae</taxon>
        <taxon>Daphnia</taxon>
    </lineage>
</organism>
<proteinExistence type="predicted"/>
<name>A0ABQ9ZNT1_9CRUS</name>
<dbReference type="EMBL" id="JAOYFB010000004">
    <property type="protein sequence ID" value="KAK4014594.1"/>
    <property type="molecule type" value="Genomic_DNA"/>
</dbReference>
<accession>A0ABQ9ZNT1</accession>
<protein>
    <submittedName>
        <fullName evidence="1">Uncharacterized protein</fullName>
    </submittedName>
</protein>
<comment type="caution">
    <text evidence="1">The sequence shown here is derived from an EMBL/GenBank/DDBJ whole genome shotgun (WGS) entry which is preliminary data.</text>
</comment>
<evidence type="ECO:0000313" key="2">
    <source>
        <dbReference type="Proteomes" id="UP001234178"/>
    </source>
</evidence>
<reference evidence="1 2" key="1">
    <citation type="journal article" date="2023" name="Nucleic Acids Res.">
        <title>The hologenome of Daphnia magna reveals possible DNA methylation and microbiome-mediated evolution of the host genome.</title>
        <authorList>
            <person name="Chaturvedi A."/>
            <person name="Li X."/>
            <person name="Dhandapani V."/>
            <person name="Marshall H."/>
            <person name="Kissane S."/>
            <person name="Cuenca-Cambronero M."/>
            <person name="Asole G."/>
            <person name="Calvet F."/>
            <person name="Ruiz-Romero M."/>
            <person name="Marangio P."/>
            <person name="Guigo R."/>
            <person name="Rago D."/>
            <person name="Mirbahai L."/>
            <person name="Eastwood N."/>
            <person name="Colbourne J.K."/>
            <person name="Zhou J."/>
            <person name="Mallon E."/>
            <person name="Orsini L."/>
        </authorList>
    </citation>
    <scope>NUCLEOTIDE SEQUENCE [LARGE SCALE GENOMIC DNA]</scope>
    <source>
        <strain evidence="1">LRV0_1</strain>
    </source>
</reference>
<gene>
    <name evidence="1" type="ORF">OUZ56_027114</name>
</gene>
<evidence type="ECO:0000313" key="1">
    <source>
        <dbReference type="EMBL" id="KAK4014594.1"/>
    </source>
</evidence>